<dbReference type="InterPro" id="IPR036570">
    <property type="entry name" value="HORMA_dom_sf"/>
</dbReference>
<dbReference type="GO" id="GO:0000407">
    <property type="term" value="C:phagophore assembly site"/>
    <property type="evidence" value="ECO:0007669"/>
    <property type="project" value="UniProtKB-SubCell"/>
</dbReference>
<dbReference type="EMBL" id="BPLR01016845">
    <property type="protein sequence ID" value="GIY86809.1"/>
    <property type="molecule type" value="Genomic_DNA"/>
</dbReference>
<organism evidence="6 7">
    <name type="scientific">Caerostris extrusa</name>
    <name type="common">Bark spider</name>
    <name type="synonym">Caerostris bankana</name>
    <dbReference type="NCBI Taxonomy" id="172846"/>
    <lineage>
        <taxon>Eukaryota</taxon>
        <taxon>Metazoa</taxon>
        <taxon>Ecdysozoa</taxon>
        <taxon>Arthropoda</taxon>
        <taxon>Chelicerata</taxon>
        <taxon>Arachnida</taxon>
        <taxon>Araneae</taxon>
        <taxon>Araneomorphae</taxon>
        <taxon>Entelegynae</taxon>
        <taxon>Araneoidea</taxon>
        <taxon>Araneidae</taxon>
        <taxon>Caerostris</taxon>
    </lineage>
</organism>
<comment type="subcellular location">
    <subcellularLocation>
        <location evidence="1">Preautophagosomal structure</location>
    </subcellularLocation>
</comment>
<evidence type="ECO:0000313" key="6">
    <source>
        <dbReference type="EMBL" id="GIY86809.1"/>
    </source>
</evidence>
<dbReference type="PANTHER" id="PTHR13430:SF4">
    <property type="entry name" value="AUTOPHAGY-RELATED PROTEIN 13"/>
    <property type="match status" value="1"/>
</dbReference>
<dbReference type="PANTHER" id="PTHR13430">
    <property type="match status" value="1"/>
</dbReference>
<dbReference type="GO" id="GO:0034727">
    <property type="term" value="P:piecemeal microautophagy of the nucleus"/>
    <property type="evidence" value="ECO:0007669"/>
    <property type="project" value="TreeGrafter"/>
</dbReference>
<dbReference type="Gene3D" id="3.30.900.10">
    <property type="entry name" value="HORMA domain"/>
    <property type="match status" value="1"/>
</dbReference>
<evidence type="ECO:0000256" key="2">
    <source>
        <dbReference type="ARBA" id="ARBA00007341"/>
    </source>
</evidence>
<keyword evidence="7" id="KW-1185">Reference proteome</keyword>
<dbReference type="Proteomes" id="UP001054945">
    <property type="component" value="Unassembled WGS sequence"/>
</dbReference>
<protein>
    <recommendedName>
        <fullName evidence="4">Autophagy-related protein 13</fullName>
    </recommendedName>
</protein>
<evidence type="ECO:0000259" key="5">
    <source>
        <dbReference type="Pfam" id="PF10033"/>
    </source>
</evidence>
<proteinExistence type="inferred from homology"/>
<evidence type="ECO:0000256" key="3">
    <source>
        <dbReference type="ARBA" id="ARBA00023006"/>
    </source>
</evidence>
<sequence>MEQTSLEKFSVINQKNLEKYIIGFISKFPQAIVQSRCGERRNRSDHKSFGNNIFGIAIDDNPEIQAKMREACSNINPLEEFCLCIETLLKTAEGDKLVLEAWSLRLINSKTFWDPKYKRFAYPDIIFSNLTVLLKSIISVTRAIPAFKLSHGQSATTFVLLYRIYPGEPQVHLLGGKPQIHKIGEVHTPVGTISVTVAYRSKEEMTIAPRNPEKENSFMINSDYFNIDMSPKRTSSGEKIINDLESNINFKEKRCQVNINTEKLESRVLRNATNSPVRLGDDEEPFVYNDNGNCDLNSNLSTLSEIKNEKDALCERLSCSDISDGSDFVLIDVKPPFAHSDSDADLNTFYKECQSAPSLSSFSNQPTLQEQVLDVTSQLEKFEISMLDFDNFVDSVCHVDADA</sequence>
<evidence type="ECO:0000256" key="4">
    <source>
        <dbReference type="RuleBase" id="RU361214"/>
    </source>
</evidence>
<gene>
    <name evidence="6" type="primary">Atg13</name>
    <name evidence="6" type="ORF">CEXT_564481</name>
</gene>
<comment type="similarity">
    <text evidence="2 4">Belongs to the ATG13 family. Metazoan subfamily.</text>
</comment>
<dbReference type="GO" id="GO:1990316">
    <property type="term" value="C:Atg1/ULK1 kinase complex"/>
    <property type="evidence" value="ECO:0007669"/>
    <property type="project" value="InterPro"/>
</dbReference>
<dbReference type="InterPro" id="IPR018731">
    <property type="entry name" value="Atg13_N"/>
</dbReference>
<feature type="domain" description="Autophagy-related protein 13 N-terminal" evidence="5">
    <location>
        <begin position="95"/>
        <end position="202"/>
    </location>
</feature>
<evidence type="ECO:0000256" key="1">
    <source>
        <dbReference type="ARBA" id="ARBA00004329"/>
    </source>
</evidence>
<dbReference type="AlphaFoldDB" id="A0AAV4WYW7"/>
<accession>A0AAV4WYW7</accession>
<keyword evidence="3 4" id="KW-0072">Autophagy</keyword>
<dbReference type="Pfam" id="PF10033">
    <property type="entry name" value="ATG13"/>
    <property type="match status" value="1"/>
</dbReference>
<evidence type="ECO:0000313" key="7">
    <source>
        <dbReference type="Proteomes" id="UP001054945"/>
    </source>
</evidence>
<comment type="caution">
    <text evidence="6">The sequence shown here is derived from an EMBL/GenBank/DDBJ whole genome shotgun (WGS) entry which is preliminary data.</text>
</comment>
<dbReference type="InterPro" id="IPR040182">
    <property type="entry name" value="ATG13"/>
</dbReference>
<dbReference type="GO" id="GO:0034497">
    <property type="term" value="P:protein localization to phagophore assembly site"/>
    <property type="evidence" value="ECO:0007669"/>
    <property type="project" value="TreeGrafter"/>
</dbReference>
<name>A0AAV4WYW7_CAEEX</name>
<reference evidence="6 7" key="1">
    <citation type="submission" date="2021-06" db="EMBL/GenBank/DDBJ databases">
        <title>Caerostris extrusa draft genome.</title>
        <authorList>
            <person name="Kono N."/>
            <person name="Arakawa K."/>
        </authorList>
    </citation>
    <scope>NUCLEOTIDE SEQUENCE [LARGE SCALE GENOMIC DNA]</scope>
</reference>
<dbReference type="GO" id="GO:0000423">
    <property type="term" value="P:mitophagy"/>
    <property type="evidence" value="ECO:0007669"/>
    <property type="project" value="TreeGrafter"/>
</dbReference>
<dbReference type="GO" id="GO:0005829">
    <property type="term" value="C:cytosol"/>
    <property type="evidence" value="ECO:0007669"/>
    <property type="project" value="TreeGrafter"/>
</dbReference>